<dbReference type="STRING" id="274537.BIU88_06815"/>
<dbReference type="AlphaFoldDB" id="A0A1D8D8A2"/>
<reference evidence="1" key="1">
    <citation type="submission" date="2016-09" db="EMBL/GenBank/DDBJ databases">
        <title>Genome sequence of Chlorobaculum limnaeum.</title>
        <authorList>
            <person name="Liu Z."/>
            <person name="Tank M."/>
            <person name="Bryant D.A."/>
        </authorList>
    </citation>
    <scope>NUCLEOTIDE SEQUENCE [LARGE SCALE GENOMIC DNA]</scope>
    <source>
        <strain evidence="1">DSM 1677</strain>
    </source>
</reference>
<dbReference type="GO" id="GO:1990228">
    <property type="term" value="C:sulfurtransferase complex"/>
    <property type="evidence" value="ECO:0007669"/>
    <property type="project" value="TreeGrafter"/>
</dbReference>
<dbReference type="KEGG" id="clz:BIU88_06815"/>
<proteinExistence type="predicted"/>
<dbReference type="OrthoDB" id="9795117at2"/>
<name>A0A1D8D8A2_CHLLM</name>
<protein>
    <submittedName>
        <fullName evidence="1">Multidrug MFS transporter</fullName>
    </submittedName>
</protein>
<dbReference type="InterPro" id="IPR007215">
    <property type="entry name" value="Sulphur_relay_TusB/DsrH"/>
</dbReference>
<evidence type="ECO:0000313" key="2">
    <source>
        <dbReference type="Proteomes" id="UP000095185"/>
    </source>
</evidence>
<accession>A0A1D8D8A2</accession>
<sequence>MLHTINKSPFENSTFETSVRFLQPGDPVLFIEDGVYAVQEGNRFGALIQSVIEKSNPVYALKPDLDARGISAITEGVTTVDYAGFVDLVEEHQVNSWL</sequence>
<dbReference type="PANTHER" id="PTHR37526">
    <property type="entry name" value="PROTEIN TUSB"/>
    <property type="match status" value="1"/>
</dbReference>
<dbReference type="Proteomes" id="UP000095185">
    <property type="component" value="Chromosome"/>
</dbReference>
<evidence type="ECO:0000313" key="1">
    <source>
        <dbReference type="EMBL" id="AOS83889.1"/>
    </source>
</evidence>
<dbReference type="SUPFAM" id="SSF75169">
    <property type="entry name" value="DsrEFH-like"/>
    <property type="match status" value="1"/>
</dbReference>
<dbReference type="EMBL" id="CP017305">
    <property type="protein sequence ID" value="AOS83889.1"/>
    <property type="molecule type" value="Genomic_DNA"/>
</dbReference>
<dbReference type="GO" id="GO:0002143">
    <property type="term" value="P:tRNA wobble position uridine thiolation"/>
    <property type="evidence" value="ECO:0007669"/>
    <property type="project" value="InterPro"/>
</dbReference>
<dbReference type="RefSeq" id="WP_069809870.1">
    <property type="nucleotide sequence ID" value="NZ_CP017305.1"/>
</dbReference>
<gene>
    <name evidence="1" type="ORF">BIU88_06815</name>
</gene>
<dbReference type="Pfam" id="PF04077">
    <property type="entry name" value="DsrH"/>
    <property type="match status" value="1"/>
</dbReference>
<dbReference type="PANTHER" id="PTHR37526:SF1">
    <property type="entry name" value="PROTEIN TUSB"/>
    <property type="match status" value="1"/>
</dbReference>
<dbReference type="Gene3D" id="3.40.1260.10">
    <property type="entry name" value="DsrEFH-like"/>
    <property type="match status" value="1"/>
</dbReference>
<organism evidence="1 2">
    <name type="scientific">Chlorobaculum limnaeum</name>
    <dbReference type="NCBI Taxonomy" id="274537"/>
    <lineage>
        <taxon>Bacteria</taxon>
        <taxon>Pseudomonadati</taxon>
        <taxon>Chlorobiota</taxon>
        <taxon>Chlorobiia</taxon>
        <taxon>Chlorobiales</taxon>
        <taxon>Chlorobiaceae</taxon>
        <taxon>Chlorobaculum</taxon>
    </lineage>
</organism>
<dbReference type="NCBIfam" id="TIGR03011">
    <property type="entry name" value="sulf_tusB_dsrH"/>
    <property type="match status" value="1"/>
</dbReference>
<dbReference type="InterPro" id="IPR027396">
    <property type="entry name" value="DsrEFH-like"/>
</dbReference>
<keyword evidence="2" id="KW-1185">Reference proteome</keyword>